<dbReference type="AlphaFoldDB" id="A0AAD9Q0A9"/>
<name>A0AAD9Q0A9_ACRCE</name>
<comment type="caution">
    <text evidence="2">The sequence shown here is derived from an EMBL/GenBank/DDBJ whole genome shotgun (WGS) entry which is preliminary data.</text>
</comment>
<dbReference type="PANTHER" id="PTHR37508:SF1">
    <property type="entry name" value="TRANSMEMBRANE PROTEIN"/>
    <property type="match status" value="1"/>
</dbReference>
<protein>
    <submittedName>
        <fullName evidence="2">Uncharacterized protein</fullName>
    </submittedName>
</protein>
<dbReference type="Proteomes" id="UP001249851">
    <property type="component" value="Unassembled WGS sequence"/>
</dbReference>
<evidence type="ECO:0000313" key="3">
    <source>
        <dbReference type="Proteomes" id="UP001249851"/>
    </source>
</evidence>
<keyword evidence="1" id="KW-0175">Coiled coil</keyword>
<accession>A0AAD9Q0A9</accession>
<feature type="coiled-coil region" evidence="1">
    <location>
        <begin position="416"/>
        <end position="458"/>
    </location>
</feature>
<reference evidence="2" key="1">
    <citation type="journal article" date="2023" name="G3 (Bethesda)">
        <title>Whole genome assembly and annotation of the endangered Caribbean coral Acropora cervicornis.</title>
        <authorList>
            <person name="Selwyn J.D."/>
            <person name="Vollmer S.V."/>
        </authorList>
    </citation>
    <scope>NUCLEOTIDE SEQUENCE</scope>
    <source>
        <strain evidence="2">K2</strain>
    </source>
</reference>
<keyword evidence="3" id="KW-1185">Reference proteome</keyword>
<reference evidence="2" key="2">
    <citation type="journal article" date="2023" name="Science">
        <title>Genomic signatures of disease resistance in endangered staghorn corals.</title>
        <authorList>
            <person name="Vollmer S.V."/>
            <person name="Selwyn J.D."/>
            <person name="Despard B.A."/>
            <person name="Roesel C.L."/>
        </authorList>
    </citation>
    <scope>NUCLEOTIDE SEQUENCE</scope>
    <source>
        <strain evidence="2">K2</strain>
    </source>
</reference>
<proteinExistence type="predicted"/>
<feature type="coiled-coil region" evidence="1">
    <location>
        <begin position="153"/>
        <end position="211"/>
    </location>
</feature>
<gene>
    <name evidence="2" type="ORF">P5673_026452</name>
</gene>
<dbReference type="PANTHER" id="PTHR37508">
    <property type="entry name" value="TRANSMEMBRANE PROTEIN"/>
    <property type="match status" value="1"/>
</dbReference>
<evidence type="ECO:0000313" key="2">
    <source>
        <dbReference type="EMBL" id="KAK2552372.1"/>
    </source>
</evidence>
<sequence>MAGTDIVIDGEQFNLVSIPNTESKLVQTAKGHLLGSLDLHSLVEDLGKLGNFIRVAYNGVAGHTEVQIKIQRVGYKITKLADKSAVTVHKFKGASQSVLEELKGTYEYLLDGLEEMALETLSQLTSIAKDMAAAADELHNDFEKATADVIDALEDTQRAKGSEEERKKALEEERKEFEIKKQKAVMQQQLAIEAEERAKAFYDEAQERENKAIDAQDSLLNSITGALTGIASAVKSVATLEVEKAVEKITSIGDKSGHKEAMKMANEEKKKQMEEMQKQRDHRQEAILQCLEFAEKIKNCQDDGALAEAAITALHSSIGALKSLSAIMMKAAIFWQQMQVHCESLATGEIQKQVERAMTMPEEKRIKVWTSSAFKGKALRYYSKWVALDDVCGVYMDQIKETRKDLYNYLEENPTIEEARKNVRELAASFEKDLKEAQEKLENENKRALEAKKELENSDN</sequence>
<dbReference type="EMBL" id="JARQWQ010000087">
    <property type="protein sequence ID" value="KAK2552372.1"/>
    <property type="molecule type" value="Genomic_DNA"/>
</dbReference>
<feature type="coiled-coil region" evidence="1">
    <location>
        <begin position="255"/>
        <end position="286"/>
    </location>
</feature>
<organism evidence="2 3">
    <name type="scientific">Acropora cervicornis</name>
    <name type="common">Staghorn coral</name>
    <dbReference type="NCBI Taxonomy" id="6130"/>
    <lineage>
        <taxon>Eukaryota</taxon>
        <taxon>Metazoa</taxon>
        <taxon>Cnidaria</taxon>
        <taxon>Anthozoa</taxon>
        <taxon>Hexacorallia</taxon>
        <taxon>Scleractinia</taxon>
        <taxon>Astrocoeniina</taxon>
        <taxon>Acroporidae</taxon>
        <taxon>Acropora</taxon>
    </lineage>
</organism>
<evidence type="ECO:0000256" key="1">
    <source>
        <dbReference type="SAM" id="Coils"/>
    </source>
</evidence>